<reference evidence="6" key="1">
    <citation type="journal article" date="2014" name="Front. Microbiol.">
        <title>High frequency of phylogenetically diverse reductive dehalogenase-homologous genes in deep subseafloor sedimentary metagenomes.</title>
        <authorList>
            <person name="Kawai M."/>
            <person name="Futagami T."/>
            <person name="Toyoda A."/>
            <person name="Takaki Y."/>
            <person name="Nishi S."/>
            <person name="Hori S."/>
            <person name="Arai W."/>
            <person name="Tsubouchi T."/>
            <person name="Morono Y."/>
            <person name="Uchiyama I."/>
            <person name="Ito T."/>
            <person name="Fujiyama A."/>
            <person name="Inagaki F."/>
            <person name="Takami H."/>
        </authorList>
    </citation>
    <scope>NUCLEOTIDE SEQUENCE</scope>
    <source>
        <strain evidence="6">Expedition CK06-06</strain>
    </source>
</reference>
<dbReference type="GO" id="GO:0016075">
    <property type="term" value="P:rRNA catabolic process"/>
    <property type="evidence" value="ECO:0007669"/>
    <property type="project" value="TreeGrafter"/>
</dbReference>
<dbReference type="InterPro" id="IPR027408">
    <property type="entry name" value="PNPase/RNase_PH_dom_sf"/>
</dbReference>
<organism evidence="6">
    <name type="scientific">marine sediment metagenome</name>
    <dbReference type="NCBI Taxonomy" id="412755"/>
    <lineage>
        <taxon>unclassified sequences</taxon>
        <taxon>metagenomes</taxon>
        <taxon>ecological metagenomes</taxon>
    </lineage>
</organism>
<dbReference type="Gene3D" id="3.30.230.70">
    <property type="entry name" value="GHMP Kinase, N-terminal domain"/>
    <property type="match status" value="1"/>
</dbReference>
<dbReference type="InterPro" id="IPR036345">
    <property type="entry name" value="ExoRNase_PH_dom2_sf"/>
</dbReference>
<protein>
    <submittedName>
        <fullName evidence="6">Uncharacterized protein</fullName>
    </submittedName>
</protein>
<dbReference type="InterPro" id="IPR015847">
    <property type="entry name" value="ExoRNase_PH_dom2"/>
</dbReference>
<name>X0VCJ2_9ZZZZ</name>
<dbReference type="InterPro" id="IPR050590">
    <property type="entry name" value="Exosome_comp_Rrp42_subfam"/>
</dbReference>
<dbReference type="Pfam" id="PF01138">
    <property type="entry name" value="RNase_PH"/>
    <property type="match status" value="1"/>
</dbReference>
<dbReference type="InterPro" id="IPR001247">
    <property type="entry name" value="ExoRNase_PH_dom1"/>
</dbReference>
<dbReference type="SUPFAM" id="SSF54211">
    <property type="entry name" value="Ribosomal protein S5 domain 2-like"/>
    <property type="match status" value="1"/>
</dbReference>
<comment type="subcellular location">
    <subcellularLocation>
        <location evidence="1">Cytoplasm</location>
    </subcellularLocation>
</comment>
<dbReference type="SUPFAM" id="SSF55666">
    <property type="entry name" value="Ribonuclease PH domain 2-like"/>
    <property type="match status" value="1"/>
</dbReference>
<gene>
    <name evidence="6" type="ORF">S01H1_40966</name>
</gene>
<proteinExistence type="predicted"/>
<dbReference type="AlphaFoldDB" id="X0VCJ2"/>
<feature type="non-terminal residue" evidence="6">
    <location>
        <position position="1"/>
    </location>
</feature>
<dbReference type="InterPro" id="IPR020568">
    <property type="entry name" value="Ribosomal_Su5_D2-typ_SF"/>
</dbReference>
<sequence length="165" mass="17811">PPGIDAIELSRVVDRGIRESHSIDTKKLCIEKGEKIWMICIDIITINAAGNLIDAAGIASLAALKDAKFPKYEGGELDYETKTKEGIPLENDPLPVTVYKIGDNLFVDPLPEEEKAVDARLTVAVTVDGQLCAMQKGGGVPLSVEEIDKMIGIALQNAQEIRKAL</sequence>
<evidence type="ECO:0000256" key="2">
    <source>
        <dbReference type="ARBA" id="ARBA00022490"/>
    </source>
</evidence>
<dbReference type="EMBL" id="BARS01025960">
    <property type="protein sequence ID" value="GAG10218.1"/>
    <property type="molecule type" value="Genomic_DNA"/>
</dbReference>
<comment type="caution">
    <text evidence="6">The sequence shown here is derived from an EMBL/GenBank/DDBJ whole genome shotgun (WGS) entry which is preliminary data.</text>
</comment>
<feature type="domain" description="Exoribonuclease phosphorolytic" evidence="4">
    <location>
        <begin position="2"/>
        <end position="70"/>
    </location>
</feature>
<keyword evidence="3" id="KW-0271">Exosome</keyword>
<dbReference type="Pfam" id="PF03725">
    <property type="entry name" value="RNase_PH_C"/>
    <property type="match status" value="1"/>
</dbReference>
<dbReference type="GO" id="GO:0000177">
    <property type="term" value="C:cytoplasmic exosome (RNase complex)"/>
    <property type="evidence" value="ECO:0007669"/>
    <property type="project" value="TreeGrafter"/>
</dbReference>
<keyword evidence="2" id="KW-0963">Cytoplasm</keyword>
<accession>X0VCJ2</accession>
<evidence type="ECO:0000259" key="4">
    <source>
        <dbReference type="Pfam" id="PF01138"/>
    </source>
</evidence>
<dbReference type="GO" id="GO:0035925">
    <property type="term" value="F:mRNA 3'-UTR AU-rich region binding"/>
    <property type="evidence" value="ECO:0007669"/>
    <property type="project" value="TreeGrafter"/>
</dbReference>
<dbReference type="PANTHER" id="PTHR11097">
    <property type="entry name" value="EXOSOME COMPLEX EXONUCLEASE RIBOSOMAL RNA PROCESSING PROTEIN"/>
    <property type="match status" value="1"/>
</dbReference>
<evidence type="ECO:0000256" key="3">
    <source>
        <dbReference type="ARBA" id="ARBA00022835"/>
    </source>
</evidence>
<evidence type="ECO:0000313" key="6">
    <source>
        <dbReference type="EMBL" id="GAG10218.1"/>
    </source>
</evidence>
<feature type="domain" description="Exoribonuclease phosphorolytic" evidence="5">
    <location>
        <begin position="94"/>
        <end position="156"/>
    </location>
</feature>
<evidence type="ECO:0000256" key="1">
    <source>
        <dbReference type="ARBA" id="ARBA00004496"/>
    </source>
</evidence>
<dbReference type="PANTHER" id="PTHR11097:SF8">
    <property type="entry name" value="EXOSOME COMPLEX COMPONENT RRP42"/>
    <property type="match status" value="1"/>
</dbReference>
<evidence type="ECO:0000259" key="5">
    <source>
        <dbReference type="Pfam" id="PF03725"/>
    </source>
</evidence>